<dbReference type="SUPFAM" id="SSF51735">
    <property type="entry name" value="NAD(P)-binding Rossmann-fold domains"/>
    <property type="match status" value="1"/>
</dbReference>
<organism evidence="3 4">
    <name type="scientific">Sphingomonas baiyangensis</name>
    <dbReference type="NCBI Taxonomy" id="2572576"/>
    <lineage>
        <taxon>Bacteria</taxon>
        <taxon>Pseudomonadati</taxon>
        <taxon>Pseudomonadota</taxon>
        <taxon>Alphaproteobacteria</taxon>
        <taxon>Sphingomonadales</taxon>
        <taxon>Sphingomonadaceae</taxon>
        <taxon>Sphingomonas</taxon>
    </lineage>
</organism>
<dbReference type="InterPro" id="IPR036291">
    <property type="entry name" value="NAD(P)-bd_dom_sf"/>
</dbReference>
<dbReference type="RefSeq" id="WP_136941625.1">
    <property type="nucleotide sequence ID" value="NZ_SWKR01000001.1"/>
</dbReference>
<reference evidence="3 4" key="1">
    <citation type="submission" date="2019-04" db="EMBL/GenBank/DDBJ databases">
        <authorList>
            <person name="Yang Y."/>
            <person name="Wei D."/>
        </authorList>
    </citation>
    <scope>NUCLEOTIDE SEQUENCE [LARGE SCALE GENOMIC DNA]</scope>
    <source>
        <strain evidence="3 4">L-1-4w-11</strain>
    </source>
</reference>
<comment type="similarity">
    <text evidence="1">Belongs to the short-chain dehydrogenases/reductases (SDR) family.</text>
</comment>
<gene>
    <name evidence="3" type="ORF">FBR43_02435</name>
</gene>
<keyword evidence="4" id="KW-1185">Reference proteome</keyword>
<evidence type="ECO:0000256" key="2">
    <source>
        <dbReference type="ARBA" id="ARBA00023002"/>
    </source>
</evidence>
<sequence length="254" mass="26646">MSVAPLALVTGSRRRLGAHIAAALAEAGYDIAVHGSRSVEPEAWLVDRIAAAGREWQGFACDLDDLDAAEALVDRVAQAFARPVALLVNNASRFDGGESGLPSAAALVAHFRTNSAAPMALAMAVARQPGDEVRSVVNILDQRIARPHRDQIAYTLSKQALAEATRTLAVALAPRCRVNAVAPGLTIATDDYTPEQLVRLAAMMPLGRLSQPADIAAAVVHLAQAPACTGQTLYVDGGAAQQSYARDFVHLARG</sequence>
<dbReference type="AlphaFoldDB" id="A0A4U1L9S7"/>
<dbReference type="Pfam" id="PF13561">
    <property type="entry name" value="adh_short_C2"/>
    <property type="match status" value="1"/>
</dbReference>
<evidence type="ECO:0000313" key="4">
    <source>
        <dbReference type="Proteomes" id="UP000309138"/>
    </source>
</evidence>
<dbReference type="PANTHER" id="PTHR43639:SF1">
    <property type="entry name" value="SHORT-CHAIN DEHYDROGENASE_REDUCTASE FAMILY PROTEIN"/>
    <property type="match status" value="1"/>
</dbReference>
<accession>A0A4U1L9S7</accession>
<comment type="caution">
    <text evidence="3">The sequence shown here is derived from an EMBL/GenBank/DDBJ whole genome shotgun (WGS) entry which is preliminary data.</text>
</comment>
<dbReference type="EMBL" id="SWKR01000001">
    <property type="protein sequence ID" value="TKD53205.1"/>
    <property type="molecule type" value="Genomic_DNA"/>
</dbReference>
<dbReference type="OrthoDB" id="9786360at2"/>
<dbReference type="PANTHER" id="PTHR43639">
    <property type="entry name" value="OXIDOREDUCTASE, SHORT-CHAIN DEHYDROGENASE/REDUCTASE FAMILY (AFU_ORTHOLOGUE AFUA_5G02870)"/>
    <property type="match status" value="1"/>
</dbReference>
<name>A0A4U1L9S7_9SPHN</name>
<dbReference type="GO" id="GO:0016491">
    <property type="term" value="F:oxidoreductase activity"/>
    <property type="evidence" value="ECO:0007669"/>
    <property type="project" value="UniProtKB-KW"/>
</dbReference>
<dbReference type="PRINTS" id="PR00081">
    <property type="entry name" value="GDHRDH"/>
</dbReference>
<dbReference type="Gene3D" id="3.40.50.720">
    <property type="entry name" value="NAD(P)-binding Rossmann-like Domain"/>
    <property type="match status" value="1"/>
</dbReference>
<proteinExistence type="inferred from homology"/>
<keyword evidence="2" id="KW-0560">Oxidoreductase</keyword>
<dbReference type="Proteomes" id="UP000309138">
    <property type="component" value="Unassembled WGS sequence"/>
</dbReference>
<dbReference type="InterPro" id="IPR002347">
    <property type="entry name" value="SDR_fam"/>
</dbReference>
<evidence type="ECO:0000313" key="3">
    <source>
        <dbReference type="EMBL" id="TKD53205.1"/>
    </source>
</evidence>
<evidence type="ECO:0000256" key="1">
    <source>
        <dbReference type="ARBA" id="ARBA00006484"/>
    </source>
</evidence>
<protein>
    <submittedName>
        <fullName evidence="3">SDR family oxidoreductase</fullName>
    </submittedName>
</protein>